<dbReference type="InterPro" id="IPR005123">
    <property type="entry name" value="Oxoglu/Fe-dep_dioxygenase_dom"/>
</dbReference>
<dbReference type="EMBL" id="CAJNOO010000173">
    <property type="protein sequence ID" value="CAF0841126.1"/>
    <property type="molecule type" value="Genomic_DNA"/>
</dbReference>
<dbReference type="Proteomes" id="UP000663874">
    <property type="component" value="Unassembled WGS sequence"/>
</dbReference>
<name>A0A813VTA8_9BILA</name>
<gene>
    <name evidence="10" type="ORF">FNK824_LOCUS15079</name>
    <name evidence="9" type="ORF">OTI717_LOCUS7788</name>
    <name evidence="8" type="ORF">RFH988_LOCUS5951</name>
</gene>
<protein>
    <recommendedName>
        <fullName evidence="7">Fe2OG dioxygenase domain-containing protein</fullName>
    </recommendedName>
</protein>
<dbReference type="OrthoDB" id="69177at2759"/>
<comment type="cofactor">
    <cofactor evidence="1">
        <name>L-ascorbate</name>
        <dbReference type="ChEBI" id="CHEBI:38290"/>
    </cofactor>
</comment>
<reference evidence="8" key="1">
    <citation type="submission" date="2021-02" db="EMBL/GenBank/DDBJ databases">
        <authorList>
            <person name="Nowell W R."/>
        </authorList>
    </citation>
    <scope>NUCLEOTIDE SEQUENCE</scope>
</reference>
<keyword evidence="4" id="KW-0223">Dioxygenase</keyword>
<evidence type="ECO:0000313" key="10">
    <source>
        <dbReference type="EMBL" id="CAF3802318.1"/>
    </source>
</evidence>
<evidence type="ECO:0000256" key="6">
    <source>
        <dbReference type="ARBA" id="ARBA00023004"/>
    </source>
</evidence>
<dbReference type="PROSITE" id="PS51471">
    <property type="entry name" value="FE2OG_OXY"/>
    <property type="match status" value="1"/>
</dbReference>
<keyword evidence="3" id="KW-0847">Vitamin C</keyword>
<evidence type="ECO:0000256" key="2">
    <source>
        <dbReference type="ARBA" id="ARBA00022723"/>
    </source>
</evidence>
<organism evidence="8 11">
    <name type="scientific">Rotaria sordida</name>
    <dbReference type="NCBI Taxonomy" id="392033"/>
    <lineage>
        <taxon>Eukaryota</taxon>
        <taxon>Metazoa</taxon>
        <taxon>Spiralia</taxon>
        <taxon>Gnathifera</taxon>
        <taxon>Rotifera</taxon>
        <taxon>Eurotatoria</taxon>
        <taxon>Bdelloidea</taxon>
        <taxon>Philodinida</taxon>
        <taxon>Philodinidae</taxon>
        <taxon>Rotaria</taxon>
    </lineage>
</organism>
<evidence type="ECO:0000256" key="4">
    <source>
        <dbReference type="ARBA" id="ARBA00022964"/>
    </source>
</evidence>
<feature type="domain" description="Fe2OG dioxygenase" evidence="7">
    <location>
        <begin position="102"/>
        <end position="201"/>
    </location>
</feature>
<evidence type="ECO:0000259" key="7">
    <source>
        <dbReference type="PROSITE" id="PS51471"/>
    </source>
</evidence>
<evidence type="ECO:0000256" key="5">
    <source>
        <dbReference type="ARBA" id="ARBA00023002"/>
    </source>
</evidence>
<evidence type="ECO:0000313" key="8">
    <source>
        <dbReference type="EMBL" id="CAF0841126.1"/>
    </source>
</evidence>
<dbReference type="PANTHER" id="PTHR10869:SF241">
    <property type="entry name" value="FE2OG DIOXYGENASE DOMAIN-CONTAINING PROTEIN"/>
    <property type="match status" value="1"/>
</dbReference>
<dbReference type="InterPro" id="IPR045054">
    <property type="entry name" value="P4HA-like"/>
</dbReference>
<keyword evidence="5" id="KW-0560">Oxidoreductase</keyword>
<dbReference type="Proteomes" id="UP000663882">
    <property type="component" value="Unassembled WGS sequence"/>
</dbReference>
<dbReference type="AlphaFoldDB" id="A0A813VTA8"/>
<dbReference type="InterPro" id="IPR006620">
    <property type="entry name" value="Pro_4_hyd_alph"/>
</dbReference>
<dbReference type="Gene3D" id="2.60.120.620">
    <property type="entry name" value="q2cbj1_9rhob like domain"/>
    <property type="match status" value="1"/>
</dbReference>
<evidence type="ECO:0000313" key="11">
    <source>
        <dbReference type="Proteomes" id="UP000663882"/>
    </source>
</evidence>
<dbReference type="Proteomes" id="UP000663823">
    <property type="component" value="Unassembled WGS sequence"/>
</dbReference>
<dbReference type="GO" id="GO:0005783">
    <property type="term" value="C:endoplasmic reticulum"/>
    <property type="evidence" value="ECO:0007669"/>
    <property type="project" value="TreeGrafter"/>
</dbReference>
<dbReference type="EMBL" id="CAJOBE010002144">
    <property type="protein sequence ID" value="CAF3802318.1"/>
    <property type="molecule type" value="Genomic_DNA"/>
</dbReference>
<proteinExistence type="predicted"/>
<dbReference type="EMBL" id="CAJOAX010000596">
    <property type="protein sequence ID" value="CAF3620673.1"/>
    <property type="molecule type" value="Genomic_DNA"/>
</dbReference>
<evidence type="ECO:0000256" key="3">
    <source>
        <dbReference type="ARBA" id="ARBA00022896"/>
    </source>
</evidence>
<dbReference type="GO" id="GO:0005506">
    <property type="term" value="F:iron ion binding"/>
    <property type="evidence" value="ECO:0007669"/>
    <property type="project" value="InterPro"/>
</dbReference>
<sequence length="214" mass="25076">MTTTLNIEKYDVLLPNREDNGKLAFILLNVFTPEECQQWIKMTEERGYSPALINLGEQQVLMTDIRNNDRCMIDDVAMAQMIFERIKLYLPNVFENHQLVGLNERLRFLRYDPGQKFEKHLDGTYYRNDGSLERSYITIQLYLNEGFQGGETTFVHFWDSTKNVSSIPRTGMVLVFQHDLLHEGAPLRKGRKYTVRTDVMYKPLMSKTLSNYDS</sequence>
<keyword evidence="2" id="KW-0479">Metal-binding</keyword>
<dbReference type="SMART" id="SM00702">
    <property type="entry name" value="P4Hc"/>
    <property type="match status" value="1"/>
</dbReference>
<dbReference type="InterPro" id="IPR044862">
    <property type="entry name" value="Pro_4_hyd_alph_FE2OG_OXY"/>
</dbReference>
<keyword evidence="6" id="KW-0408">Iron</keyword>
<evidence type="ECO:0000256" key="1">
    <source>
        <dbReference type="ARBA" id="ARBA00001961"/>
    </source>
</evidence>
<accession>A0A813VTA8</accession>
<dbReference type="GO" id="GO:0004656">
    <property type="term" value="F:procollagen-proline 4-dioxygenase activity"/>
    <property type="evidence" value="ECO:0007669"/>
    <property type="project" value="TreeGrafter"/>
</dbReference>
<evidence type="ECO:0000313" key="9">
    <source>
        <dbReference type="EMBL" id="CAF3620673.1"/>
    </source>
</evidence>
<dbReference type="GO" id="GO:0031418">
    <property type="term" value="F:L-ascorbic acid binding"/>
    <property type="evidence" value="ECO:0007669"/>
    <property type="project" value="UniProtKB-KW"/>
</dbReference>
<comment type="caution">
    <text evidence="8">The sequence shown here is derived from an EMBL/GenBank/DDBJ whole genome shotgun (WGS) entry which is preliminary data.</text>
</comment>
<dbReference type="PANTHER" id="PTHR10869">
    <property type="entry name" value="PROLYL 4-HYDROXYLASE ALPHA SUBUNIT"/>
    <property type="match status" value="1"/>
</dbReference>
<dbReference type="Pfam" id="PF13640">
    <property type="entry name" value="2OG-FeII_Oxy_3"/>
    <property type="match status" value="1"/>
</dbReference>